<dbReference type="GeneID" id="24832568"/>
<organism evidence="1 2">
    <name type="scientific">Methanosarcina horonobensis HB-1 = JCM 15518</name>
    <dbReference type="NCBI Taxonomy" id="1434110"/>
    <lineage>
        <taxon>Archaea</taxon>
        <taxon>Methanobacteriati</taxon>
        <taxon>Methanobacteriota</taxon>
        <taxon>Stenosarchaea group</taxon>
        <taxon>Methanomicrobia</taxon>
        <taxon>Methanosarcinales</taxon>
        <taxon>Methanosarcinaceae</taxon>
        <taxon>Methanosarcina</taxon>
    </lineage>
</organism>
<dbReference type="PANTHER" id="PTHR39662:SF1">
    <property type="entry name" value="DUF354 DOMAIN-CONTAINING PROTEIN"/>
    <property type="match status" value="1"/>
</dbReference>
<evidence type="ECO:0000313" key="1">
    <source>
        <dbReference type="EMBL" id="AKB79719.1"/>
    </source>
</evidence>
<accession>A0A0E3SCL5</accession>
<dbReference type="OrthoDB" id="185087at2157"/>
<proteinExistence type="predicted"/>
<sequence length="342" mass="39250">MKIVVDINHPAHVHALKNFVWEMEKRGHEMLITASKKEMTFELLENYDFDYVNLGSYGNNLLQKLVNIPILDLKMYKEVRGFKPEVFVGLGSIRAAHTSFLLHKKCILLEDTEHSTEQIKLYLPFADAVLTPGCFRGNLGKKQVRYNGYHELAYLHPNYFTPDPEILKELGLKEDSVFSVLRFVSWGASHDVGHHGIQNKIEFVKELEKYGRVLITSEGRLDEVLEQYRIKVSPEKLHHLLYYASLYVGDGGTTAVESAILGTPSIYVSTLVGTMGNFIELEEKYGLLLNYSDSNKAIEKAIELIQSPNIKECWKEKREMLLRDKVDVTSFIVRFVEDYLTN</sequence>
<dbReference type="HOGENOM" id="CLU_064233_0_0_2"/>
<dbReference type="SUPFAM" id="SSF53756">
    <property type="entry name" value="UDP-Glycosyltransferase/glycogen phosphorylase"/>
    <property type="match status" value="1"/>
</dbReference>
<gene>
    <name evidence="1" type="ORF">MSHOH_3236</name>
</gene>
<dbReference type="Gene3D" id="3.40.50.2000">
    <property type="entry name" value="Glycogen Phosphorylase B"/>
    <property type="match status" value="1"/>
</dbReference>
<dbReference type="PATRIC" id="fig|1434110.4.peg.4165"/>
<dbReference type="STRING" id="1434110.MSHOH_3236"/>
<dbReference type="EMBL" id="CP009516">
    <property type="protein sequence ID" value="AKB79719.1"/>
    <property type="molecule type" value="Genomic_DNA"/>
</dbReference>
<keyword evidence="2" id="KW-1185">Reference proteome</keyword>
<dbReference type="AlphaFoldDB" id="A0A0E3SCL5"/>
<dbReference type="PIRSF" id="PIRSF005357">
    <property type="entry name" value="UCP005357"/>
    <property type="match status" value="1"/>
</dbReference>
<evidence type="ECO:0000313" key="2">
    <source>
        <dbReference type="Proteomes" id="UP000033101"/>
    </source>
</evidence>
<name>A0A0E3SCL5_9EURY</name>
<dbReference type="RefSeq" id="WP_048141536.1">
    <property type="nucleotide sequence ID" value="NZ_CP009516.1"/>
</dbReference>
<dbReference type="KEGG" id="mhor:MSHOH_3236"/>
<dbReference type="PANTHER" id="PTHR39662">
    <property type="entry name" value="DUF354 DOMAIN-CONTAINING PROTEIN-RELATED"/>
    <property type="match status" value="1"/>
</dbReference>
<dbReference type="Pfam" id="PF04007">
    <property type="entry name" value="DUF354"/>
    <property type="match status" value="1"/>
</dbReference>
<protein>
    <recommendedName>
        <fullName evidence="3">DUF354 domain-containing protein</fullName>
    </recommendedName>
</protein>
<dbReference type="Proteomes" id="UP000033101">
    <property type="component" value="Chromosome"/>
</dbReference>
<dbReference type="InterPro" id="IPR007152">
    <property type="entry name" value="DUF354"/>
</dbReference>
<evidence type="ECO:0008006" key="3">
    <source>
        <dbReference type="Google" id="ProtNLM"/>
    </source>
</evidence>
<reference evidence="1 2" key="1">
    <citation type="submission" date="2014-07" db="EMBL/GenBank/DDBJ databases">
        <title>Methanogenic archaea and the global carbon cycle.</title>
        <authorList>
            <person name="Henriksen J.R."/>
            <person name="Luke J."/>
            <person name="Reinhart S."/>
            <person name="Benedict M.N."/>
            <person name="Youngblut N.D."/>
            <person name="Metcalf M.E."/>
            <person name="Whitaker R.J."/>
            <person name="Metcalf W.W."/>
        </authorList>
    </citation>
    <scope>NUCLEOTIDE SEQUENCE [LARGE SCALE GENOMIC DNA]</scope>
    <source>
        <strain evidence="1 2">HB-1</strain>
    </source>
</reference>